<reference evidence="10" key="1">
    <citation type="submission" date="2025-08" db="UniProtKB">
        <authorList>
            <consortium name="RefSeq"/>
        </authorList>
    </citation>
    <scope>IDENTIFICATION</scope>
</reference>
<sequence length="162" mass="18663">MPHLATTYAAVNTLVTLGSERAFSSIDRGKMYEFLLRMKDASGAFRMHDGGEIDVRACYTAVSVASMLNILDSVLIKDVGNFIWRFRWPLMLMWLTWNGERRPCEMASWQANHDGIFFTKSKISEVFLMLHGWLHGISYHLSMVCRHPHGLSMFRYAKNPDK</sequence>
<dbReference type="Proteomes" id="UP001515500">
    <property type="component" value="Chromosome 20"/>
</dbReference>
<name>A0AB40ALR5_DIOCR</name>
<dbReference type="PANTHER" id="PTHR11774">
    <property type="entry name" value="GERANYLGERANYL TRANSFERASE TYPE BETA SUBUNIT"/>
    <property type="match status" value="1"/>
</dbReference>
<proteinExistence type="inferred from homology"/>
<evidence type="ECO:0000256" key="6">
    <source>
        <dbReference type="ARBA" id="ARBA00022737"/>
    </source>
</evidence>
<organism evidence="9 10">
    <name type="scientific">Dioscorea cayennensis subsp. rotundata</name>
    <name type="common">White Guinea yam</name>
    <name type="synonym">Dioscorea rotundata</name>
    <dbReference type="NCBI Taxonomy" id="55577"/>
    <lineage>
        <taxon>Eukaryota</taxon>
        <taxon>Viridiplantae</taxon>
        <taxon>Streptophyta</taxon>
        <taxon>Embryophyta</taxon>
        <taxon>Tracheophyta</taxon>
        <taxon>Spermatophyta</taxon>
        <taxon>Magnoliopsida</taxon>
        <taxon>Liliopsida</taxon>
        <taxon>Dioscoreales</taxon>
        <taxon>Dioscoreaceae</taxon>
        <taxon>Dioscorea</taxon>
    </lineage>
</organism>
<dbReference type="InterPro" id="IPR008930">
    <property type="entry name" value="Terpenoid_cyclase/PrenylTrfase"/>
</dbReference>
<dbReference type="GO" id="GO:0005965">
    <property type="term" value="C:protein farnesyltransferase complex"/>
    <property type="evidence" value="ECO:0007669"/>
    <property type="project" value="TreeGrafter"/>
</dbReference>
<keyword evidence="7" id="KW-0862">Zinc</keyword>
<evidence type="ECO:0000313" key="9">
    <source>
        <dbReference type="Proteomes" id="UP001515500"/>
    </source>
</evidence>
<keyword evidence="3" id="KW-0637">Prenyltransferase</keyword>
<dbReference type="GeneID" id="120251177"/>
<dbReference type="RefSeq" id="XP_039115649.1">
    <property type="nucleotide sequence ID" value="XM_039259715.1"/>
</dbReference>
<gene>
    <name evidence="10" type="primary">LOC120251177</name>
</gene>
<dbReference type="GO" id="GO:0004660">
    <property type="term" value="F:protein farnesyltransferase activity"/>
    <property type="evidence" value="ECO:0007669"/>
    <property type="project" value="TreeGrafter"/>
</dbReference>
<dbReference type="Gene3D" id="1.50.10.20">
    <property type="match status" value="1"/>
</dbReference>
<evidence type="ECO:0000256" key="5">
    <source>
        <dbReference type="ARBA" id="ARBA00022723"/>
    </source>
</evidence>
<evidence type="ECO:0000256" key="2">
    <source>
        <dbReference type="ARBA" id="ARBA00010497"/>
    </source>
</evidence>
<comment type="cofactor">
    <cofactor evidence="1">
        <name>Zn(2+)</name>
        <dbReference type="ChEBI" id="CHEBI:29105"/>
    </cofactor>
</comment>
<comment type="similarity">
    <text evidence="2">Belongs to the protein prenyltransferase subunit beta family.</text>
</comment>
<dbReference type="SUPFAM" id="SSF48239">
    <property type="entry name" value="Terpenoid cyclases/Protein prenyltransferases"/>
    <property type="match status" value="1"/>
</dbReference>
<keyword evidence="6" id="KW-0677">Repeat</keyword>
<evidence type="ECO:0000313" key="10">
    <source>
        <dbReference type="RefSeq" id="XP_039115649.1"/>
    </source>
</evidence>
<dbReference type="GO" id="GO:0046872">
    <property type="term" value="F:metal ion binding"/>
    <property type="evidence" value="ECO:0007669"/>
    <property type="project" value="UniProtKB-KW"/>
</dbReference>
<dbReference type="InterPro" id="IPR001330">
    <property type="entry name" value="Prenyltrans"/>
</dbReference>
<keyword evidence="9" id="KW-1185">Reference proteome</keyword>
<accession>A0AB40ALR5</accession>
<evidence type="ECO:0000259" key="8">
    <source>
        <dbReference type="Pfam" id="PF00432"/>
    </source>
</evidence>
<dbReference type="AlphaFoldDB" id="A0AB40ALR5"/>
<protein>
    <submittedName>
        <fullName evidence="10">Protein farnesyltransferase subunit beta-like</fullName>
    </submittedName>
</protein>
<evidence type="ECO:0000256" key="7">
    <source>
        <dbReference type="ARBA" id="ARBA00022833"/>
    </source>
</evidence>
<keyword evidence="5" id="KW-0479">Metal-binding</keyword>
<dbReference type="PANTHER" id="PTHR11774:SF6">
    <property type="entry name" value="PROTEIN FARNESYLTRANSFERASE SUBUNIT BETA"/>
    <property type="match status" value="1"/>
</dbReference>
<keyword evidence="4" id="KW-0808">Transferase</keyword>
<dbReference type="Pfam" id="PF00432">
    <property type="entry name" value="Prenyltrans"/>
    <property type="match status" value="1"/>
</dbReference>
<evidence type="ECO:0000256" key="4">
    <source>
        <dbReference type="ARBA" id="ARBA00022679"/>
    </source>
</evidence>
<dbReference type="InterPro" id="IPR045089">
    <property type="entry name" value="PGGT1B-like"/>
</dbReference>
<evidence type="ECO:0000256" key="1">
    <source>
        <dbReference type="ARBA" id="ARBA00001947"/>
    </source>
</evidence>
<evidence type="ECO:0000256" key="3">
    <source>
        <dbReference type="ARBA" id="ARBA00022602"/>
    </source>
</evidence>
<feature type="domain" description="Prenyltransferase alpha-alpha toroid" evidence="8">
    <location>
        <begin position="2"/>
        <end position="85"/>
    </location>
</feature>